<organism evidence="3">
    <name type="scientific">Alexandrium catenella</name>
    <name type="common">Red tide dinoflagellate</name>
    <name type="synonym">Gonyaulax catenella</name>
    <dbReference type="NCBI Taxonomy" id="2925"/>
    <lineage>
        <taxon>Eukaryota</taxon>
        <taxon>Sar</taxon>
        <taxon>Alveolata</taxon>
        <taxon>Dinophyceae</taxon>
        <taxon>Gonyaulacales</taxon>
        <taxon>Pyrocystaceae</taxon>
        <taxon>Alexandrium</taxon>
    </lineage>
</organism>
<protein>
    <submittedName>
        <fullName evidence="3">Uncharacterized protein</fullName>
    </submittedName>
</protein>
<evidence type="ECO:0000256" key="2">
    <source>
        <dbReference type="SAM" id="SignalP"/>
    </source>
</evidence>
<sequence length="472" mass="51490">MAPCAAAAKLLFVLPLAAARRETFDLEADMGSALQQQECGREGAEPGKPLQQYFDGLRQKYGILQGSGHFLGEDGLQDPARCTKKDVCLLMRQLDMDFFARARDGLLQDIDYEVPPTKAWVVTGNCDGQEKIRGFNMKPVLGEDTCERQARKKGLTFAGEAETGPHGCFARDSGKGMAVYLNTAASSETAGTKGKVKTEILCEMDRSLTESGSVYYSPYKLKPSMLGDEGRSTSCSYGMYAFLAKLRETKSPCAKILAYQTHQKFKSAQEALDMAAKLEGDGNTNGAEKLRQYVESVRQKYVLVDAVANSWCPGIWTASMAEKSRGTCSTPRLPKWTKESQKMTEATQATTQKAVATDAKSVKKHVAKPKPKGRLANAMDKAGQEWDLAGNQALLTDVSELLATLKAEDEFAESLTSAKDSDEARPEQMDSQGKPIKIALTEDACANVQDQSLAELLKGKSQAPKDFFEKAM</sequence>
<feature type="compositionally biased region" description="Basic and acidic residues" evidence="1">
    <location>
        <begin position="419"/>
        <end position="428"/>
    </location>
</feature>
<evidence type="ECO:0000256" key="1">
    <source>
        <dbReference type="SAM" id="MobiDB-lite"/>
    </source>
</evidence>
<gene>
    <name evidence="3" type="ORF">ACAT0790_LOCUS53158</name>
</gene>
<dbReference type="EMBL" id="HBGE01089246">
    <property type="protein sequence ID" value="CAD9176389.1"/>
    <property type="molecule type" value="Transcribed_RNA"/>
</dbReference>
<dbReference type="AlphaFoldDB" id="A0A7S1WM78"/>
<feature type="chain" id="PRO_5030550014" evidence="2">
    <location>
        <begin position="20"/>
        <end position="472"/>
    </location>
</feature>
<feature type="region of interest" description="Disordered" evidence="1">
    <location>
        <begin position="414"/>
        <end position="433"/>
    </location>
</feature>
<evidence type="ECO:0000313" key="3">
    <source>
        <dbReference type="EMBL" id="CAD9176389.1"/>
    </source>
</evidence>
<accession>A0A7S1WM78</accession>
<keyword evidence="2" id="KW-0732">Signal</keyword>
<feature type="signal peptide" evidence="2">
    <location>
        <begin position="1"/>
        <end position="19"/>
    </location>
</feature>
<proteinExistence type="predicted"/>
<reference evidence="3" key="1">
    <citation type="submission" date="2021-01" db="EMBL/GenBank/DDBJ databases">
        <authorList>
            <person name="Corre E."/>
            <person name="Pelletier E."/>
            <person name="Niang G."/>
            <person name="Scheremetjew M."/>
            <person name="Finn R."/>
            <person name="Kale V."/>
            <person name="Holt S."/>
            <person name="Cochrane G."/>
            <person name="Meng A."/>
            <person name="Brown T."/>
            <person name="Cohen L."/>
        </authorList>
    </citation>
    <scope>NUCLEOTIDE SEQUENCE</scope>
    <source>
        <strain evidence="3">OF101</strain>
    </source>
</reference>
<name>A0A7S1WM78_ALECA</name>